<dbReference type="GO" id="GO:0016020">
    <property type="term" value="C:membrane"/>
    <property type="evidence" value="ECO:0007669"/>
    <property type="project" value="UniProtKB-SubCell"/>
</dbReference>
<keyword evidence="10" id="KW-1185">Reference proteome</keyword>
<feature type="compositionally biased region" description="Pro residues" evidence="6">
    <location>
        <begin position="102"/>
        <end position="116"/>
    </location>
</feature>
<feature type="region of interest" description="Disordered" evidence="6">
    <location>
        <begin position="1"/>
        <end position="147"/>
    </location>
</feature>
<feature type="transmembrane region" description="Helical" evidence="7">
    <location>
        <begin position="419"/>
        <end position="443"/>
    </location>
</feature>
<feature type="transmembrane region" description="Helical" evidence="7">
    <location>
        <begin position="510"/>
        <end position="534"/>
    </location>
</feature>
<evidence type="ECO:0000313" key="10">
    <source>
        <dbReference type="Proteomes" id="UP000010552"/>
    </source>
</evidence>
<evidence type="ECO:0000259" key="8">
    <source>
        <dbReference type="PROSITE" id="PS51225"/>
    </source>
</evidence>
<evidence type="ECO:0000256" key="1">
    <source>
        <dbReference type="ARBA" id="ARBA00004141"/>
    </source>
</evidence>
<feature type="domain" description="MARVEL" evidence="8">
    <location>
        <begin position="167"/>
        <end position="360"/>
    </location>
</feature>
<dbReference type="InterPro" id="IPR053077">
    <property type="entry name" value="MARVEL_domain_protein_3"/>
</dbReference>
<evidence type="ECO:0000256" key="7">
    <source>
        <dbReference type="SAM" id="Phobius"/>
    </source>
</evidence>
<accession>L5KSX2</accession>
<feature type="compositionally biased region" description="Basic and acidic residues" evidence="6">
    <location>
        <begin position="81"/>
        <end position="94"/>
    </location>
</feature>
<evidence type="ECO:0000256" key="2">
    <source>
        <dbReference type="ARBA" id="ARBA00022692"/>
    </source>
</evidence>
<feature type="compositionally biased region" description="Basic and acidic residues" evidence="6">
    <location>
        <begin position="601"/>
        <end position="612"/>
    </location>
</feature>
<evidence type="ECO:0000313" key="9">
    <source>
        <dbReference type="EMBL" id="ELK14574.1"/>
    </source>
</evidence>
<reference evidence="10" key="1">
    <citation type="journal article" date="2013" name="Science">
        <title>Comparative analysis of bat genomes provides insight into the evolution of flight and immunity.</title>
        <authorList>
            <person name="Zhang G."/>
            <person name="Cowled C."/>
            <person name="Shi Z."/>
            <person name="Huang Z."/>
            <person name="Bishop-Lilly K.A."/>
            <person name="Fang X."/>
            <person name="Wynne J.W."/>
            <person name="Xiong Z."/>
            <person name="Baker M.L."/>
            <person name="Zhao W."/>
            <person name="Tachedjian M."/>
            <person name="Zhu Y."/>
            <person name="Zhou P."/>
            <person name="Jiang X."/>
            <person name="Ng J."/>
            <person name="Yang L."/>
            <person name="Wu L."/>
            <person name="Xiao J."/>
            <person name="Feng Y."/>
            <person name="Chen Y."/>
            <person name="Sun X."/>
            <person name="Zhang Y."/>
            <person name="Marsh G.A."/>
            <person name="Crameri G."/>
            <person name="Broder C.C."/>
            <person name="Frey K.G."/>
            <person name="Wang L.F."/>
            <person name="Wang J."/>
        </authorList>
    </citation>
    <scope>NUCLEOTIDE SEQUENCE [LARGE SCALE GENOMIC DNA]</scope>
</reference>
<evidence type="ECO:0000256" key="5">
    <source>
        <dbReference type="PROSITE-ProRule" id="PRU00581"/>
    </source>
</evidence>
<feature type="domain" description="MARVEL" evidence="8">
    <location>
        <begin position="406"/>
        <end position="594"/>
    </location>
</feature>
<feature type="transmembrane region" description="Helical" evidence="7">
    <location>
        <begin position="569"/>
        <end position="590"/>
    </location>
</feature>
<feature type="region of interest" description="Disordered" evidence="6">
    <location>
        <begin position="601"/>
        <end position="621"/>
    </location>
</feature>
<keyword evidence="3 7" id="KW-1133">Transmembrane helix</keyword>
<dbReference type="PANTHER" id="PTHR34609:SF17">
    <property type="entry name" value="GEO08273P1-RELATED"/>
    <property type="match status" value="1"/>
</dbReference>
<gene>
    <name evidence="9" type="ORF">PAL_GLEAN10016307</name>
</gene>
<keyword evidence="4 5" id="KW-0472">Membrane</keyword>
<dbReference type="FunCoup" id="L5KSX2">
    <property type="interactions" value="133"/>
</dbReference>
<feature type="transmembrane region" description="Helical" evidence="7">
    <location>
        <begin position="477"/>
        <end position="498"/>
    </location>
</feature>
<feature type="transmembrane region" description="Helical" evidence="7">
    <location>
        <begin position="247"/>
        <end position="267"/>
    </location>
</feature>
<dbReference type="InterPro" id="IPR008253">
    <property type="entry name" value="Marvel"/>
</dbReference>
<dbReference type="EMBL" id="KB030572">
    <property type="protein sequence ID" value="ELK14574.1"/>
    <property type="molecule type" value="Genomic_DNA"/>
</dbReference>
<dbReference type="eggNOG" id="ENOG502QTHS">
    <property type="taxonomic scope" value="Eukaryota"/>
</dbReference>
<protein>
    <submittedName>
        <fullName evidence="9">MARVEL domain-containing protein 3</fullName>
    </submittedName>
</protein>
<feature type="compositionally biased region" description="Basic and acidic residues" evidence="6">
    <location>
        <begin position="117"/>
        <end position="134"/>
    </location>
</feature>
<sequence>MEGTSRTREPRARPRERDPDLQPRPDRDRHPERQPDRAGDRRRERHGGERRDGDQDRGRRGRDPRQDRHRVGDPCPGEQGVWEKSRPSRTRDGARQPTWDTAPPPWPAPWETPEPPPYRKEDFGRRGPESDHTAGRYLPSNPGPGQEEVEYYQSEAEGLLDCHKCRYLCTGRACCQMLEVLLNLLILACSSVSYSSTGGYTGITSLGGIYYYQFGGAYSGFDGADGEKAQQLDVQFYQLKLPTVTAAMAYGGALMAFCCLFIAVGVLRVPWHCPLWLLVEGLLDTLIAGAYVPALYFYFHSLSAAYASPVCKAREALYQSKGYHGFSCSFHAGDIGAGVFAVLAVGIFALGAMLAIRGYRKVRKLKEKPAEIDKLLALVVSHPVSFLLVSVTLHKLDAYKYLSLFDIEAKPGVVQIVEVILNGMVLMCIVASYFVLAGFSASFTSGGGFGNNYYSPFEGTVFVQQLDQQYTVLRAPLIYGGVAVSLGLGVLTMSVLLQGAKSLTKLPRKWLLLEAAFSLLAAVGYCIGTGFYLYVALRINATDICKKRERLYASKGLTWMNCQLTGTDGAAATFACLLVIMYGASVVLALRSCREQQHYKDSQEQHRNHSEAPEYLWSETL</sequence>
<evidence type="ECO:0000256" key="6">
    <source>
        <dbReference type="SAM" id="MobiDB-lite"/>
    </source>
</evidence>
<dbReference type="PANTHER" id="PTHR34609">
    <property type="entry name" value="GEO08273P1-RELATED"/>
    <property type="match status" value="1"/>
</dbReference>
<dbReference type="Proteomes" id="UP000010552">
    <property type="component" value="Unassembled WGS sequence"/>
</dbReference>
<organism evidence="9 10">
    <name type="scientific">Pteropus alecto</name>
    <name type="common">Black flying fox</name>
    <dbReference type="NCBI Taxonomy" id="9402"/>
    <lineage>
        <taxon>Eukaryota</taxon>
        <taxon>Metazoa</taxon>
        <taxon>Chordata</taxon>
        <taxon>Craniata</taxon>
        <taxon>Vertebrata</taxon>
        <taxon>Euteleostomi</taxon>
        <taxon>Mammalia</taxon>
        <taxon>Eutheria</taxon>
        <taxon>Laurasiatheria</taxon>
        <taxon>Chiroptera</taxon>
        <taxon>Yinpterochiroptera</taxon>
        <taxon>Pteropodoidea</taxon>
        <taxon>Pteropodidae</taxon>
        <taxon>Pteropodinae</taxon>
        <taxon>Pteropus</taxon>
    </lineage>
</organism>
<evidence type="ECO:0000256" key="3">
    <source>
        <dbReference type="ARBA" id="ARBA00022989"/>
    </source>
</evidence>
<evidence type="ECO:0000256" key="4">
    <source>
        <dbReference type="ARBA" id="ARBA00023136"/>
    </source>
</evidence>
<proteinExistence type="predicted"/>
<dbReference type="InParanoid" id="L5KSX2"/>
<dbReference type="PROSITE" id="PS51225">
    <property type="entry name" value="MARVEL"/>
    <property type="match status" value="2"/>
</dbReference>
<feature type="compositionally biased region" description="Basic and acidic residues" evidence="6">
    <location>
        <begin position="1"/>
        <end position="72"/>
    </location>
</feature>
<feature type="transmembrane region" description="Helical" evidence="7">
    <location>
        <begin position="274"/>
        <end position="299"/>
    </location>
</feature>
<comment type="subcellular location">
    <subcellularLocation>
        <location evidence="1">Membrane</location>
        <topology evidence="1">Multi-pass membrane protein</topology>
    </subcellularLocation>
</comment>
<feature type="transmembrane region" description="Helical" evidence="7">
    <location>
        <begin position="335"/>
        <end position="356"/>
    </location>
</feature>
<dbReference type="AlphaFoldDB" id="L5KSX2"/>
<name>L5KSX2_PTEAL</name>
<keyword evidence="2 5" id="KW-0812">Transmembrane</keyword>